<reference evidence="9 10" key="1">
    <citation type="journal article" date="2016" name="Front. Microbiol.">
        <title>Comparative Genomic Analysis Reveals a Diverse Repertoire of Genes Involved in Prokaryote-Eukaryote Interactions within the Pseudovibrio Genus.</title>
        <authorList>
            <person name="Romano S."/>
            <person name="Fernandez-Guerra A."/>
            <person name="Reen F.J."/>
            <person name="Glockner F.O."/>
            <person name="Crowley S.P."/>
            <person name="O'Sullivan O."/>
            <person name="Cotter P.D."/>
            <person name="Adams C."/>
            <person name="Dobson A.D."/>
            <person name="O'Gara F."/>
        </authorList>
    </citation>
    <scope>NUCLEOTIDE SEQUENCE [LARGE SCALE GENOMIC DNA]</scope>
    <source>
        <strain evidence="9 10">Ad2</strain>
    </source>
</reference>
<dbReference type="PATRIC" id="fig|989403.3.peg.268"/>
<evidence type="ECO:0000256" key="5">
    <source>
        <dbReference type="ARBA" id="ARBA00022679"/>
    </source>
</evidence>
<keyword evidence="4 9" id="KW-0032">Aminotransferase</keyword>
<keyword evidence="5 9" id="KW-0808">Transferase</keyword>
<evidence type="ECO:0000256" key="4">
    <source>
        <dbReference type="ARBA" id="ARBA00022576"/>
    </source>
</evidence>
<proteinExistence type="inferred from homology"/>
<dbReference type="GO" id="GO:0004069">
    <property type="term" value="F:L-aspartate:2-oxoglutarate aminotransferase activity"/>
    <property type="evidence" value="ECO:0007669"/>
    <property type="project" value="UniProtKB-EC"/>
</dbReference>
<gene>
    <name evidence="9" type="primary">aspC</name>
    <name evidence="9" type="ORF">PsAD2_00253</name>
</gene>
<dbReference type="InterPro" id="IPR015421">
    <property type="entry name" value="PyrdxlP-dep_Trfase_major"/>
</dbReference>
<dbReference type="GO" id="GO:0030170">
    <property type="term" value="F:pyridoxal phosphate binding"/>
    <property type="evidence" value="ECO:0007669"/>
    <property type="project" value="InterPro"/>
</dbReference>
<dbReference type="InterPro" id="IPR015424">
    <property type="entry name" value="PyrdxlP-dep_Trfase"/>
</dbReference>
<comment type="similarity">
    <text evidence="2">Belongs to the class-I pyridoxal-phosphate-dependent aminotransferase family.</text>
</comment>
<comment type="catalytic activity">
    <reaction evidence="7">
        <text>L-aspartate + 2-oxoglutarate = oxaloacetate + L-glutamate</text>
        <dbReference type="Rhea" id="RHEA:21824"/>
        <dbReference type="ChEBI" id="CHEBI:16452"/>
        <dbReference type="ChEBI" id="CHEBI:16810"/>
        <dbReference type="ChEBI" id="CHEBI:29985"/>
        <dbReference type="ChEBI" id="CHEBI:29991"/>
        <dbReference type="EC" id="2.6.1.1"/>
    </reaction>
</comment>
<evidence type="ECO:0000313" key="9">
    <source>
        <dbReference type="EMBL" id="KZL21827.1"/>
    </source>
</evidence>
<dbReference type="InterPro" id="IPR004839">
    <property type="entry name" value="Aminotransferase_I/II_large"/>
</dbReference>
<evidence type="ECO:0000256" key="1">
    <source>
        <dbReference type="ARBA" id="ARBA00001933"/>
    </source>
</evidence>
<evidence type="ECO:0000256" key="2">
    <source>
        <dbReference type="ARBA" id="ARBA00007441"/>
    </source>
</evidence>
<accession>A0A166B2A3</accession>
<comment type="cofactor">
    <cofactor evidence="1">
        <name>pyridoxal 5'-phosphate</name>
        <dbReference type="ChEBI" id="CHEBI:597326"/>
    </cofactor>
</comment>
<dbReference type="PANTHER" id="PTHR46383">
    <property type="entry name" value="ASPARTATE AMINOTRANSFERASE"/>
    <property type="match status" value="1"/>
</dbReference>
<organism evidence="9 10">
    <name type="scientific">Pseudovibrio axinellae</name>
    <dbReference type="NCBI Taxonomy" id="989403"/>
    <lineage>
        <taxon>Bacteria</taxon>
        <taxon>Pseudomonadati</taxon>
        <taxon>Pseudomonadota</taxon>
        <taxon>Alphaproteobacteria</taxon>
        <taxon>Hyphomicrobiales</taxon>
        <taxon>Stappiaceae</taxon>
        <taxon>Pseudovibrio</taxon>
    </lineage>
</organism>
<dbReference type="InterPro" id="IPR050596">
    <property type="entry name" value="AspAT/PAT-like"/>
</dbReference>
<evidence type="ECO:0000259" key="8">
    <source>
        <dbReference type="Pfam" id="PF00155"/>
    </source>
</evidence>
<dbReference type="EC" id="2.6.1.1" evidence="3"/>
<dbReference type="Gene3D" id="3.40.640.10">
    <property type="entry name" value="Type I PLP-dependent aspartate aminotransferase-like (Major domain)"/>
    <property type="match status" value="1"/>
</dbReference>
<evidence type="ECO:0000256" key="6">
    <source>
        <dbReference type="ARBA" id="ARBA00022898"/>
    </source>
</evidence>
<evidence type="ECO:0000313" key="10">
    <source>
        <dbReference type="Proteomes" id="UP000076577"/>
    </source>
</evidence>
<name>A0A166B2A3_9HYPH</name>
<dbReference type="STRING" id="989403.SAMN05421798_104247"/>
<protein>
    <recommendedName>
        <fullName evidence="3">aspartate transaminase</fullName>
        <ecNumber evidence="3">2.6.1.1</ecNumber>
    </recommendedName>
</protein>
<feature type="domain" description="Aminotransferase class I/classII large" evidence="8">
    <location>
        <begin position="33"/>
        <end position="379"/>
    </location>
</feature>
<dbReference type="PANTHER" id="PTHR46383:SF2">
    <property type="entry name" value="AMINOTRANSFERASE"/>
    <property type="match status" value="1"/>
</dbReference>
<keyword evidence="10" id="KW-1185">Reference proteome</keyword>
<keyword evidence="6" id="KW-0663">Pyridoxal phosphate</keyword>
<sequence>MSVLMGSKRSEVLPFQAMEVLNAANRLEQRGEHVLHMEVGQPGSPLPDQVLRVAQDYLSSGRLGYTEAHGIPALKKSISGYYQQTFGLEVPESRIFATTGSSAGFNLAFLAGFDHGDRVAITSPGYPAYRNIIEVLGLECVEIEVGPETRWSLTPEILERVHRETQLKGVLVASPANPTGTMMSPDALKGLVEACDELGILFISDEIYHGLAYEMKEETALRFTQNSIVVNSFSKYYCMTGWRIGWMVLPEALVRPVERIAQSLYISPPELAQVTASAAFEAVEDYEKIKANYAANRRVLLDHLPKLGFDVVPVDGALYVYAGVSKLTNDSLGFCQKMLAETHVATTPGVDFDLSRGHQYMRFSFAGDQADIKLAVERLEHWLS</sequence>
<dbReference type="SUPFAM" id="SSF53383">
    <property type="entry name" value="PLP-dependent transferases"/>
    <property type="match status" value="1"/>
</dbReference>
<comment type="caution">
    <text evidence="9">The sequence shown here is derived from an EMBL/GenBank/DDBJ whole genome shotgun (WGS) entry which is preliminary data.</text>
</comment>
<dbReference type="Proteomes" id="UP000076577">
    <property type="component" value="Unassembled WGS sequence"/>
</dbReference>
<dbReference type="Pfam" id="PF00155">
    <property type="entry name" value="Aminotran_1_2"/>
    <property type="match status" value="1"/>
</dbReference>
<dbReference type="CDD" id="cd00609">
    <property type="entry name" value="AAT_like"/>
    <property type="match status" value="1"/>
</dbReference>
<dbReference type="AlphaFoldDB" id="A0A166B2A3"/>
<evidence type="ECO:0000256" key="3">
    <source>
        <dbReference type="ARBA" id="ARBA00012753"/>
    </source>
</evidence>
<dbReference type="GO" id="GO:0006520">
    <property type="term" value="P:amino acid metabolic process"/>
    <property type="evidence" value="ECO:0007669"/>
    <property type="project" value="InterPro"/>
</dbReference>
<evidence type="ECO:0000256" key="7">
    <source>
        <dbReference type="ARBA" id="ARBA00049185"/>
    </source>
</evidence>
<dbReference type="EMBL" id="LMCB01000002">
    <property type="protein sequence ID" value="KZL21827.1"/>
    <property type="molecule type" value="Genomic_DNA"/>
</dbReference>